<evidence type="ECO:0000313" key="4">
    <source>
        <dbReference type="Proteomes" id="UP000741360"/>
    </source>
</evidence>
<evidence type="ECO:0000256" key="1">
    <source>
        <dbReference type="SAM" id="SignalP"/>
    </source>
</evidence>
<feature type="signal peptide" evidence="1">
    <location>
        <begin position="1"/>
        <end position="26"/>
    </location>
</feature>
<comment type="caution">
    <text evidence="3">The sequence shown here is derived from an EMBL/GenBank/DDBJ whole genome shotgun (WGS) entry which is preliminary data.</text>
</comment>
<keyword evidence="1" id="KW-0732">Signal</keyword>
<dbReference type="PANTHER" id="PTHR34406">
    <property type="entry name" value="PROTEIN YCEI"/>
    <property type="match status" value="1"/>
</dbReference>
<dbReference type="SMART" id="SM00867">
    <property type="entry name" value="YceI"/>
    <property type="match status" value="1"/>
</dbReference>
<feature type="chain" id="PRO_5037873998" evidence="1">
    <location>
        <begin position="27"/>
        <end position="214"/>
    </location>
</feature>
<reference evidence="3" key="1">
    <citation type="submission" date="2020-07" db="EMBL/GenBank/DDBJ databases">
        <title>Huge and variable diversity of episymbiotic CPR bacteria and DPANN archaea in groundwater ecosystems.</title>
        <authorList>
            <person name="He C.Y."/>
            <person name="Keren R."/>
            <person name="Whittaker M."/>
            <person name="Farag I.F."/>
            <person name="Doudna J."/>
            <person name="Cate J.H.D."/>
            <person name="Banfield J.F."/>
        </authorList>
    </citation>
    <scope>NUCLEOTIDE SEQUENCE</scope>
    <source>
        <strain evidence="3">NC_groundwater_717_Ag_S-0.2um_59_8</strain>
    </source>
</reference>
<organism evidence="3 4">
    <name type="scientific">Tectimicrobiota bacterium</name>
    <dbReference type="NCBI Taxonomy" id="2528274"/>
    <lineage>
        <taxon>Bacteria</taxon>
        <taxon>Pseudomonadati</taxon>
        <taxon>Nitrospinota/Tectimicrobiota group</taxon>
        <taxon>Candidatus Tectimicrobiota</taxon>
    </lineage>
</organism>
<dbReference type="InterPro" id="IPR007372">
    <property type="entry name" value="Lipid/polyisoprenoid-bd_YceI"/>
</dbReference>
<protein>
    <submittedName>
        <fullName evidence="3">YceI family protein</fullName>
    </submittedName>
</protein>
<dbReference type="InterPro" id="IPR036761">
    <property type="entry name" value="TTHA0802/YceI-like_sf"/>
</dbReference>
<proteinExistence type="predicted"/>
<dbReference type="Gene3D" id="2.40.128.110">
    <property type="entry name" value="Lipid/polyisoprenoid-binding, YceI-like"/>
    <property type="match status" value="1"/>
</dbReference>
<sequence>MKASLGRGRWMWPALLVSALINPAGAAGLEGPQVFAIAPEGSHVVINVGKTGLLSFAGHTHEVIAPAVRGEVSFDPDEPARSTVRVEFDAAALKVTGRGEPAEDVPEVQQTMLSDRVLDVRRFPTILFQSRTVSLTGKTADGLVLTIAGDLTLHGVTRPTTVVVRASLGQDTITARGSFTIKQTDFGIEPVTAGLGLVRVKDALDVSFTLNVRR</sequence>
<dbReference type="PANTHER" id="PTHR34406:SF1">
    <property type="entry name" value="PROTEIN YCEI"/>
    <property type="match status" value="1"/>
</dbReference>
<evidence type="ECO:0000259" key="2">
    <source>
        <dbReference type="SMART" id="SM00867"/>
    </source>
</evidence>
<dbReference type="EMBL" id="JACPSX010000181">
    <property type="protein sequence ID" value="MBI3015290.1"/>
    <property type="molecule type" value="Genomic_DNA"/>
</dbReference>
<accession>A0A932GQU3</accession>
<evidence type="ECO:0000313" key="3">
    <source>
        <dbReference type="EMBL" id="MBI3015290.1"/>
    </source>
</evidence>
<gene>
    <name evidence="3" type="ORF">HYY65_09575</name>
</gene>
<dbReference type="Pfam" id="PF04264">
    <property type="entry name" value="YceI"/>
    <property type="match status" value="1"/>
</dbReference>
<name>A0A932GQU3_UNCTE</name>
<dbReference type="Proteomes" id="UP000741360">
    <property type="component" value="Unassembled WGS sequence"/>
</dbReference>
<feature type="domain" description="Lipid/polyisoprenoid-binding YceI-like" evidence="2">
    <location>
        <begin position="34"/>
        <end position="213"/>
    </location>
</feature>
<dbReference type="AlphaFoldDB" id="A0A932GQU3"/>
<dbReference type="SUPFAM" id="SSF101874">
    <property type="entry name" value="YceI-like"/>
    <property type="match status" value="1"/>
</dbReference>